<reference evidence="1 2" key="1">
    <citation type="submission" date="2023-07" db="EMBL/GenBank/DDBJ databases">
        <title>The novel representative of Negativicutes class, Anaeroselena agilis gen. nov. sp. nov.</title>
        <authorList>
            <person name="Prokofeva M.I."/>
            <person name="Elcheninov A.G."/>
            <person name="Klyukina A."/>
            <person name="Kublanov I.V."/>
            <person name="Frolov E.N."/>
            <person name="Podosokorskaya O.A."/>
        </authorList>
    </citation>
    <scope>NUCLEOTIDE SEQUENCE [LARGE SCALE GENOMIC DNA]</scope>
    <source>
        <strain evidence="1 2">4137-cl</strain>
    </source>
</reference>
<dbReference type="Pfam" id="PF10955">
    <property type="entry name" value="Fin"/>
    <property type="match status" value="1"/>
</dbReference>
<proteinExistence type="predicted"/>
<sequence length="80" mass="8902">MRIHYSCDNCGEPIDTIEVTAVDEERFGFDCLTAEERQEIIRYDEVSGVLYVQSLCDACIEAMGLPVVDMSAAAAKFPLH</sequence>
<keyword evidence="2" id="KW-1185">Reference proteome</keyword>
<gene>
    <name evidence="1" type="ORF">Q4T40_16300</name>
</gene>
<dbReference type="EMBL" id="JAUOZS010000001">
    <property type="protein sequence ID" value="MDT8902803.1"/>
    <property type="molecule type" value="Genomic_DNA"/>
</dbReference>
<protein>
    <submittedName>
        <fullName evidence="1">DUF2757 family protein</fullName>
    </submittedName>
</protein>
<organism evidence="1 2">
    <name type="scientific">Anaeroselena agilis</name>
    <dbReference type="NCBI Taxonomy" id="3063788"/>
    <lineage>
        <taxon>Bacteria</taxon>
        <taxon>Bacillati</taxon>
        <taxon>Bacillota</taxon>
        <taxon>Negativicutes</taxon>
        <taxon>Acetonemataceae</taxon>
        <taxon>Anaeroselena</taxon>
    </lineage>
</organism>
<evidence type="ECO:0000313" key="2">
    <source>
        <dbReference type="Proteomes" id="UP001254848"/>
    </source>
</evidence>
<accession>A0ABU3P180</accession>
<evidence type="ECO:0000313" key="1">
    <source>
        <dbReference type="EMBL" id="MDT8902803.1"/>
    </source>
</evidence>
<name>A0ABU3P180_9FIRM</name>
<dbReference type="Proteomes" id="UP001254848">
    <property type="component" value="Unassembled WGS sequence"/>
</dbReference>
<dbReference type="InterPro" id="IPR020115">
    <property type="entry name" value="Fin"/>
</dbReference>
<dbReference type="RefSeq" id="WP_413781275.1">
    <property type="nucleotide sequence ID" value="NZ_JAUOZS010000001.1"/>
</dbReference>
<comment type="caution">
    <text evidence="1">The sequence shown here is derived from an EMBL/GenBank/DDBJ whole genome shotgun (WGS) entry which is preliminary data.</text>
</comment>